<dbReference type="SUPFAM" id="SSF53474">
    <property type="entry name" value="alpha/beta-Hydrolases"/>
    <property type="match status" value="1"/>
</dbReference>
<dbReference type="GO" id="GO:0016787">
    <property type="term" value="F:hydrolase activity"/>
    <property type="evidence" value="ECO:0007669"/>
    <property type="project" value="UniProtKB-KW"/>
</dbReference>
<gene>
    <name evidence="3" type="ORF">EV670_2642</name>
</gene>
<dbReference type="PRINTS" id="PR00412">
    <property type="entry name" value="EPOXHYDRLASE"/>
</dbReference>
<name>A0A4Q7VFX9_9BURK</name>
<dbReference type="EMBL" id="SHKP01000007">
    <property type="protein sequence ID" value="RZT94898.1"/>
    <property type="molecule type" value="Genomic_DNA"/>
</dbReference>
<dbReference type="Pfam" id="PF00561">
    <property type="entry name" value="Abhydrolase_1"/>
    <property type="match status" value="1"/>
</dbReference>
<evidence type="ECO:0000259" key="2">
    <source>
        <dbReference type="Pfam" id="PF00561"/>
    </source>
</evidence>
<proteinExistence type="predicted"/>
<protein>
    <submittedName>
        <fullName evidence="3">Pimeloyl-ACP methyl ester carboxylesterase</fullName>
    </submittedName>
</protein>
<sequence length="311" mass="33801">MSVPALPAGIRGQNFDLPHGIRLSCRVAGAPDAPRLVFLHGFPQAAFIWDELLLHFAPRFLCIAPNLRGYEHSSAPAEVEAYKPRHLVADIAALIEASGAGPLAALVAHDWGGALAWNLAVARPALLQRLVMINSPHPGTFLRELQHNPFQQAASAYMNFLARPDAAALLAEDDFRRMWPFFLNMGGERWLSPALRQTYRALWRGDGSTEPGRGLLGPVNYYAASPLRPPTAQDAGAARIQLGDEQLTVRVPTTVVWGEADIALPTGLLAGLERWVPDLDLQRVPGASHWILQEDATPVIAGIERALARAP</sequence>
<organism evidence="3 4">
    <name type="scientific">Rivibacter subsaxonicus</name>
    <dbReference type="NCBI Taxonomy" id="457575"/>
    <lineage>
        <taxon>Bacteria</taxon>
        <taxon>Pseudomonadati</taxon>
        <taxon>Pseudomonadota</taxon>
        <taxon>Betaproteobacteria</taxon>
        <taxon>Burkholderiales</taxon>
        <taxon>Rivibacter</taxon>
    </lineage>
</organism>
<evidence type="ECO:0000256" key="1">
    <source>
        <dbReference type="ARBA" id="ARBA00022801"/>
    </source>
</evidence>
<dbReference type="InterPro" id="IPR000639">
    <property type="entry name" value="Epox_hydrolase-like"/>
</dbReference>
<accession>A0A4Q7VFX9</accession>
<dbReference type="PANTHER" id="PTHR43329">
    <property type="entry name" value="EPOXIDE HYDROLASE"/>
    <property type="match status" value="1"/>
</dbReference>
<dbReference type="RefSeq" id="WP_242616964.1">
    <property type="nucleotide sequence ID" value="NZ_SHKP01000007.1"/>
</dbReference>
<dbReference type="InterPro" id="IPR029058">
    <property type="entry name" value="AB_hydrolase_fold"/>
</dbReference>
<feature type="domain" description="AB hydrolase-1" evidence="2">
    <location>
        <begin position="34"/>
        <end position="294"/>
    </location>
</feature>
<dbReference type="Proteomes" id="UP000293671">
    <property type="component" value="Unassembled WGS sequence"/>
</dbReference>
<evidence type="ECO:0000313" key="4">
    <source>
        <dbReference type="Proteomes" id="UP000293671"/>
    </source>
</evidence>
<dbReference type="AlphaFoldDB" id="A0A4Q7VFX9"/>
<comment type="caution">
    <text evidence="3">The sequence shown here is derived from an EMBL/GenBank/DDBJ whole genome shotgun (WGS) entry which is preliminary data.</text>
</comment>
<keyword evidence="1" id="KW-0378">Hydrolase</keyword>
<dbReference type="InterPro" id="IPR000073">
    <property type="entry name" value="AB_hydrolase_1"/>
</dbReference>
<dbReference type="Gene3D" id="3.40.50.1820">
    <property type="entry name" value="alpha/beta hydrolase"/>
    <property type="match status" value="1"/>
</dbReference>
<keyword evidence="4" id="KW-1185">Reference proteome</keyword>
<evidence type="ECO:0000313" key="3">
    <source>
        <dbReference type="EMBL" id="RZT94898.1"/>
    </source>
</evidence>
<reference evidence="3 4" key="1">
    <citation type="submission" date="2019-02" db="EMBL/GenBank/DDBJ databases">
        <title>Genomic Encyclopedia of Type Strains, Phase IV (KMG-IV): sequencing the most valuable type-strain genomes for metagenomic binning, comparative biology and taxonomic classification.</title>
        <authorList>
            <person name="Goeker M."/>
        </authorList>
    </citation>
    <scope>NUCLEOTIDE SEQUENCE [LARGE SCALE GENOMIC DNA]</scope>
    <source>
        <strain evidence="3 4">DSM 19570</strain>
    </source>
</reference>